<evidence type="ECO:0000313" key="2">
    <source>
        <dbReference type="Proteomes" id="UP000030762"/>
    </source>
</evidence>
<sequence length="68" mass="7461">MPICHLDDPTGNVVYDVAPDAHGTDSMAELATLLQRAQAVTPATSTFSRRLGPDPTIKVFRWTDFITM</sequence>
<dbReference type="InParanoid" id="T0QLT4"/>
<name>T0QLT4_SAPDV</name>
<dbReference type="VEuPathDB" id="FungiDB:SDRG_06967"/>
<accession>T0QLT4</accession>
<evidence type="ECO:0000313" key="1">
    <source>
        <dbReference type="EMBL" id="EQC35686.1"/>
    </source>
</evidence>
<dbReference type="AlphaFoldDB" id="T0QLT4"/>
<dbReference type="RefSeq" id="XP_008611003.1">
    <property type="nucleotide sequence ID" value="XM_008612781.1"/>
</dbReference>
<proteinExistence type="predicted"/>
<gene>
    <name evidence="1" type="ORF">SDRG_06967</name>
</gene>
<dbReference type="EMBL" id="JH767150">
    <property type="protein sequence ID" value="EQC35686.1"/>
    <property type="molecule type" value="Genomic_DNA"/>
</dbReference>
<feature type="non-terminal residue" evidence="1">
    <location>
        <position position="1"/>
    </location>
</feature>
<protein>
    <submittedName>
        <fullName evidence="1">Uncharacterized protein</fullName>
    </submittedName>
</protein>
<reference evidence="1 2" key="1">
    <citation type="submission" date="2012-04" db="EMBL/GenBank/DDBJ databases">
        <title>The Genome Sequence of Saprolegnia declina VS20.</title>
        <authorList>
            <consortium name="The Broad Institute Genome Sequencing Platform"/>
            <person name="Russ C."/>
            <person name="Nusbaum C."/>
            <person name="Tyler B."/>
            <person name="van West P."/>
            <person name="Dieguez-Uribeondo J."/>
            <person name="de Bruijn I."/>
            <person name="Tripathy S."/>
            <person name="Jiang R."/>
            <person name="Young S.K."/>
            <person name="Zeng Q."/>
            <person name="Gargeya S."/>
            <person name="Fitzgerald M."/>
            <person name="Haas B."/>
            <person name="Abouelleil A."/>
            <person name="Alvarado L."/>
            <person name="Arachchi H.M."/>
            <person name="Berlin A."/>
            <person name="Chapman S.B."/>
            <person name="Goldberg J."/>
            <person name="Griggs A."/>
            <person name="Gujja S."/>
            <person name="Hansen M."/>
            <person name="Howarth C."/>
            <person name="Imamovic A."/>
            <person name="Larimer J."/>
            <person name="McCowen C."/>
            <person name="Montmayeur A."/>
            <person name="Murphy C."/>
            <person name="Neiman D."/>
            <person name="Pearson M."/>
            <person name="Priest M."/>
            <person name="Roberts A."/>
            <person name="Saif S."/>
            <person name="Shea T."/>
            <person name="Sisk P."/>
            <person name="Sykes S."/>
            <person name="Wortman J."/>
            <person name="Nusbaum C."/>
            <person name="Birren B."/>
        </authorList>
    </citation>
    <scope>NUCLEOTIDE SEQUENCE [LARGE SCALE GENOMIC DNA]</scope>
    <source>
        <strain evidence="1 2">VS20</strain>
    </source>
</reference>
<keyword evidence="2" id="KW-1185">Reference proteome</keyword>
<dbReference type="GeneID" id="19947694"/>
<dbReference type="Proteomes" id="UP000030762">
    <property type="component" value="Unassembled WGS sequence"/>
</dbReference>
<organism evidence="1 2">
    <name type="scientific">Saprolegnia diclina (strain VS20)</name>
    <dbReference type="NCBI Taxonomy" id="1156394"/>
    <lineage>
        <taxon>Eukaryota</taxon>
        <taxon>Sar</taxon>
        <taxon>Stramenopiles</taxon>
        <taxon>Oomycota</taxon>
        <taxon>Saprolegniomycetes</taxon>
        <taxon>Saprolegniales</taxon>
        <taxon>Saprolegniaceae</taxon>
        <taxon>Saprolegnia</taxon>
    </lineage>
</organism>